<name>A0AAP2ZA12_9EURY</name>
<dbReference type="RefSeq" id="WP_342809408.1">
    <property type="nucleotide sequence ID" value="NZ_JAOPJZ010000013.1"/>
</dbReference>
<feature type="domain" description="DUF7979" evidence="1">
    <location>
        <begin position="7"/>
        <end position="68"/>
    </location>
</feature>
<sequence length="71" mass="7724">MRQCSAFALEKTDCVPADARVKDYDELSDDDQSLVTALLTGESNGYPSGNGCGLRSGEYVKFTGYYRVDCA</sequence>
<dbReference type="Proteomes" id="UP001321047">
    <property type="component" value="Unassembled WGS sequence"/>
</dbReference>
<evidence type="ECO:0000259" key="1">
    <source>
        <dbReference type="Pfam" id="PF25934"/>
    </source>
</evidence>
<reference evidence="2 3" key="1">
    <citation type="submission" date="2022-09" db="EMBL/GenBank/DDBJ databases">
        <title>Enrichment on poylsaccharides allowed isolation of novel metabolic and taxonomic groups of Haloarchaea.</title>
        <authorList>
            <person name="Sorokin D.Y."/>
            <person name="Elcheninov A.G."/>
            <person name="Khizhniak T.V."/>
            <person name="Kolganova T.V."/>
            <person name="Kublanov I.V."/>
        </authorList>
    </citation>
    <scope>NUCLEOTIDE SEQUENCE [LARGE SCALE GENOMIC DNA]</scope>
    <source>
        <strain evidence="2 3">AArc-curdl1</strain>
    </source>
</reference>
<dbReference type="EMBL" id="JAOPJZ010000013">
    <property type="protein sequence ID" value="MCU4753083.1"/>
    <property type="molecule type" value="Genomic_DNA"/>
</dbReference>
<dbReference type="InterPro" id="IPR058285">
    <property type="entry name" value="DUF7979"/>
</dbReference>
<protein>
    <recommendedName>
        <fullName evidence="1">DUF7979 domain-containing protein</fullName>
    </recommendedName>
</protein>
<gene>
    <name evidence="2" type="ORF">OB919_14045</name>
</gene>
<comment type="caution">
    <text evidence="2">The sequence shown here is derived from an EMBL/GenBank/DDBJ whole genome shotgun (WGS) entry which is preliminary data.</text>
</comment>
<proteinExistence type="predicted"/>
<dbReference type="Pfam" id="PF25934">
    <property type="entry name" value="DUF7979"/>
    <property type="match status" value="1"/>
</dbReference>
<accession>A0AAP2ZA12</accession>
<organism evidence="2 3">
    <name type="scientific">Natronosalvus hydrolyticus</name>
    <dbReference type="NCBI Taxonomy" id="2979988"/>
    <lineage>
        <taxon>Archaea</taxon>
        <taxon>Methanobacteriati</taxon>
        <taxon>Methanobacteriota</taxon>
        <taxon>Stenosarchaea group</taxon>
        <taxon>Halobacteria</taxon>
        <taxon>Halobacteriales</taxon>
        <taxon>Natrialbaceae</taxon>
        <taxon>Natronosalvus</taxon>
    </lineage>
</organism>
<evidence type="ECO:0000313" key="2">
    <source>
        <dbReference type="EMBL" id="MCU4753083.1"/>
    </source>
</evidence>
<keyword evidence="3" id="KW-1185">Reference proteome</keyword>
<dbReference type="AlphaFoldDB" id="A0AAP2ZA12"/>
<evidence type="ECO:0000313" key="3">
    <source>
        <dbReference type="Proteomes" id="UP001321047"/>
    </source>
</evidence>